<reference evidence="1" key="1">
    <citation type="submission" date="2019-12" db="EMBL/GenBank/DDBJ databases">
        <title>Genome sequencing and annotation of Brassica cretica.</title>
        <authorList>
            <person name="Studholme D.J."/>
            <person name="Sarris P."/>
        </authorList>
    </citation>
    <scope>NUCLEOTIDE SEQUENCE</scope>
    <source>
        <strain evidence="1">PFS-109/04</strain>
        <tissue evidence="1">Leaf</tissue>
    </source>
</reference>
<name>A0A8S9P7N9_BRACR</name>
<organism evidence="1 2">
    <name type="scientific">Brassica cretica</name>
    <name type="common">Mustard</name>
    <dbReference type="NCBI Taxonomy" id="69181"/>
    <lineage>
        <taxon>Eukaryota</taxon>
        <taxon>Viridiplantae</taxon>
        <taxon>Streptophyta</taxon>
        <taxon>Embryophyta</taxon>
        <taxon>Tracheophyta</taxon>
        <taxon>Spermatophyta</taxon>
        <taxon>Magnoliopsida</taxon>
        <taxon>eudicotyledons</taxon>
        <taxon>Gunneridae</taxon>
        <taxon>Pentapetalae</taxon>
        <taxon>rosids</taxon>
        <taxon>malvids</taxon>
        <taxon>Brassicales</taxon>
        <taxon>Brassicaceae</taxon>
        <taxon>Brassiceae</taxon>
        <taxon>Brassica</taxon>
    </lineage>
</organism>
<gene>
    <name evidence="1" type="ORF">F2Q69_00003607</name>
</gene>
<sequence>MIYVRFFWLRDGEDSIALPPPAYDSGVWRSFALRRRISWIYETELQFSSLSISISDISSRWRWIDCRRFKIPWCFVDP</sequence>
<evidence type="ECO:0000313" key="2">
    <source>
        <dbReference type="Proteomes" id="UP000712600"/>
    </source>
</evidence>
<accession>A0A8S9P7N9</accession>
<evidence type="ECO:0000313" key="1">
    <source>
        <dbReference type="EMBL" id="KAF3508963.1"/>
    </source>
</evidence>
<dbReference type="EMBL" id="QGKX02001521">
    <property type="protein sequence ID" value="KAF3508963.1"/>
    <property type="molecule type" value="Genomic_DNA"/>
</dbReference>
<dbReference type="Proteomes" id="UP000712600">
    <property type="component" value="Unassembled WGS sequence"/>
</dbReference>
<protein>
    <submittedName>
        <fullName evidence="1">Uncharacterized protein</fullName>
    </submittedName>
</protein>
<comment type="caution">
    <text evidence="1">The sequence shown here is derived from an EMBL/GenBank/DDBJ whole genome shotgun (WGS) entry which is preliminary data.</text>
</comment>
<proteinExistence type="predicted"/>
<dbReference type="AlphaFoldDB" id="A0A8S9P7N9"/>